<evidence type="ECO:0000256" key="5">
    <source>
        <dbReference type="ARBA" id="ARBA00022519"/>
    </source>
</evidence>
<comment type="similarity">
    <text evidence="2">Belongs to the bacterial solute-binding protein SsuA/TauA family.</text>
</comment>
<dbReference type="Pfam" id="PF13379">
    <property type="entry name" value="NMT1_2"/>
    <property type="match status" value="1"/>
</dbReference>
<proteinExistence type="inferred from homology"/>
<evidence type="ECO:0000256" key="3">
    <source>
        <dbReference type="ARBA" id="ARBA00022448"/>
    </source>
</evidence>
<evidence type="ECO:0000313" key="9">
    <source>
        <dbReference type="EMBL" id="MBJ6749494.1"/>
    </source>
</evidence>
<dbReference type="EMBL" id="JAEMHL010000002">
    <property type="protein sequence ID" value="MBJ6749494.1"/>
    <property type="molecule type" value="Genomic_DNA"/>
</dbReference>
<gene>
    <name evidence="9" type="ORF">JFN91_04655</name>
</gene>
<feature type="signal peptide" evidence="7">
    <location>
        <begin position="1"/>
        <end position="23"/>
    </location>
</feature>
<dbReference type="SMART" id="SM00062">
    <property type="entry name" value="PBPb"/>
    <property type="match status" value="1"/>
</dbReference>
<evidence type="ECO:0000256" key="2">
    <source>
        <dbReference type="ARBA" id="ARBA00010742"/>
    </source>
</evidence>
<comment type="subcellular location">
    <subcellularLocation>
        <location evidence="1">Endomembrane system</location>
    </subcellularLocation>
</comment>
<keyword evidence="4" id="KW-1003">Cell membrane</keyword>
<protein>
    <submittedName>
        <fullName evidence="9">ABC transporter substrate-binding protein</fullName>
    </submittedName>
</protein>
<keyword evidence="3" id="KW-0813">Transport</keyword>
<evidence type="ECO:0000256" key="1">
    <source>
        <dbReference type="ARBA" id="ARBA00004308"/>
    </source>
</evidence>
<dbReference type="Gene3D" id="3.40.190.10">
    <property type="entry name" value="Periplasmic binding protein-like II"/>
    <property type="match status" value="2"/>
</dbReference>
<evidence type="ECO:0000256" key="4">
    <source>
        <dbReference type="ARBA" id="ARBA00022475"/>
    </source>
</evidence>
<keyword evidence="5" id="KW-0997">Cell inner membrane</keyword>
<dbReference type="Proteomes" id="UP000614714">
    <property type="component" value="Unassembled WGS sequence"/>
</dbReference>
<dbReference type="SUPFAM" id="SSF53850">
    <property type="entry name" value="Periplasmic binding protein-like II"/>
    <property type="match status" value="1"/>
</dbReference>
<reference evidence="9 10" key="1">
    <citation type="submission" date="2020-12" db="EMBL/GenBank/DDBJ databases">
        <title>Geomonas sp. Red421, isolated from paddy soil.</title>
        <authorList>
            <person name="Xu Z."/>
            <person name="Zhang Z."/>
            <person name="Masuda Y."/>
            <person name="Itoh H."/>
            <person name="Senoo K."/>
        </authorList>
    </citation>
    <scope>NUCLEOTIDE SEQUENCE [LARGE SCALE GENOMIC DNA]</scope>
    <source>
        <strain evidence="9 10">Red421</strain>
    </source>
</reference>
<evidence type="ECO:0000259" key="8">
    <source>
        <dbReference type="SMART" id="SM00062"/>
    </source>
</evidence>
<evidence type="ECO:0000256" key="6">
    <source>
        <dbReference type="ARBA" id="ARBA00023136"/>
    </source>
</evidence>
<evidence type="ECO:0000256" key="7">
    <source>
        <dbReference type="SAM" id="SignalP"/>
    </source>
</evidence>
<name>A0ABS0YC49_9BACT</name>
<feature type="domain" description="Solute-binding protein family 3/N-terminal" evidence="8">
    <location>
        <begin position="28"/>
        <end position="261"/>
    </location>
</feature>
<dbReference type="PANTHER" id="PTHR30024">
    <property type="entry name" value="ALIPHATIC SULFONATES-BINDING PROTEIN-RELATED"/>
    <property type="match status" value="1"/>
</dbReference>
<dbReference type="CDD" id="cd13553">
    <property type="entry name" value="PBP2_NrtA_CpmA_like"/>
    <property type="match status" value="1"/>
</dbReference>
<keyword evidence="10" id="KW-1185">Reference proteome</keyword>
<feature type="chain" id="PRO_5045362419" evidence="7">
    <location>
        <begin position="24"/>
        <end position="349"/>
    </location>
</feature>
<keyword evidence="6" id="KW-0472">Membrane</keyword>
<accession>A0ABS0YC49</accession>
<dbReference type="RefSeq" id="WP_199388032.1">
    <property type="nucleotide sequence ID" value="NZ_JAEMHL010000002.1"/>
</dbReference>
<evidence type="ECO:0000313" key="10">
    <source>
        <dbReference type="Proteomes" id="UP000614714"/>
    </source>
</evidence>
<sequence length="349" mass="38561">MKRIFTIILSLALLALGGVTAGAAELHKLKVGHLPTSGHLLYFVAKEKGFFQQEGLDVELFRFTNSGEGLTAIKSGKLDIGSFGTSAPLSFIANGADFTIFGGQMGEGHALIAKPENAARFKDLKNYRGATIGAIRLATGDVVFRAALHQAGLDWRKDLTIKEFDSPAAVQEAVKKGAVDAGLTWIPYYTMAEKQGLAVVKYSGDVIKSHTCCRQVALTSTVKARQADFEKFMVALLKAYRFYQGNHKETVDIVAKYVQIDKADLNKDIYGGHLLVSPDPHKESVVQFWDFMKKADYVKSKEAIEPHINTTLYAQALTDLSRREPKEKLWASLDRDFRDGDPTLHIKKH</sequence>
<comment type="caution">
    <text evidence="9">The sequence shown here is derived from an EMBL/GenBank/DDBJ whole genome shotgun (WGS) entry which is preliminary data.</text>
</comment>
<dbReference type="InterPro" id="IPR044527">
    <property type="entry name" value="NrtA/CpmA_ABC-bd_dom"/>
</dbReference>
<organism evidence="9 10">
    <name type="scientific">Geomonas anaerohicana</name>
    <dbReference type="NCBI Taxonomy" id="2798583"/>
    <lineage>
        <taxon>Bacteria</taxon>
        <taxon>Pseudomonadati</taxon>
        <taxon>Thermodesulfobacteriota</taxon>
        <taxon>Desulfuromonadia</taxon>
        <taxon>Geobacterales</taxon>
        <taxon>Geobacteraceae</taxon>
        <taxon>Geomonas</taxon>
    </lineage>
</organism>
<dbReference type="InterPro" id="IPR001638">
    <property type="entry name" value="Solute-binding_3/MltF_N"/>
</dbReference>
<keyword evidence="7" id="KW-0732">Signal</keyword>